<protein>
    <submittedName>
        <fullName evidence="1">Uncharacterized protein</fullName>
    </submittedName>
</protein>
<sequence>MSTPWCLQFGQTDKGIETVLIPARLQLSRPVSVFHHTQSPDYGKFRTLYPGIRHDRCVWTGVCDSDLGSWLLLPVQRSAGEAPICS</sequence>
<proteinExistence type="predicted"/>
<gene>
    <name evidence="1" type="ORF">scyTo_0007877</name>
</gene>
<keyword evidence="2" id="KW-1185">Reference proteome</keyword>
<organism evidence="1 2">
    <name type="scientific">Scyliorhinus torazame</name>
    <name type="common">Cloudy catshark</name>
    <name type="synonym">Catulus torazame</name>
    <dbReference type="NCBI Taxonomy" id="75743"/>
    <lineage>
        <taxon>Eukaryota</taxon>
        <taxon>Metazoa</taxon>
        <taxon>Chordata</taxon>
        <taxon>Craniata</taxon>
        <taxon>Vertebrata</taxon>
        <taxon>Chondrichthyes</taxon>
        <taxon>Elasmobranchii</taxon>
        <taxon>Galeomorphii</taxon>
        <taxon>Galeoidea</taxon>
        <taxon>Carcharhiniformes</taxon>
        <taxon>Scyliorhinidae</taxon>
        <taxon>Scyliorhinus</taxon>
    </lineage>
</organism>
<accession>A0A401NZY4</accession>
<dbReference type="EMBL" id="BFAA01002935">
    <property type="protein sequence ID" value="GCB66427.1"/>
    <property type="molecule type" value="Genomic_DNA"/>
</dbReference>
<evidence type="ECO:0000313" key="1">
    <source>
        <dbReference type="EMBL" id="GCB66427.1"/>
    </source>
</evidence>
<evidence type="ECO:0000313" key="2">
    <source>
        <dbReference type="Proteomes" id="UP000288216"/>
    </source>
</evidence>
<reference evidence="1 2" key="1">
    <citation type="journal article" date="2018" name="Nat. Ecol. Evol.">
        <title>Shark genomes provide insights into elasmobranch evolution and the origin of vertebrates.</title>
        <authorList>
            <person name="Hara Y"/>
            <person name="Yamaguchi K"/>
            <person name="Onimaru K"/>
            <person name="Kadota M"/>
            <person name="Koyanagi M"/>
            <person name="Keeley SD"/>
            <person name="Tatsumi K"/>
            <person name="Tanaka K"/>
            <person name="Motone F"/>
            <person name="Kageyama Y"/>
            <person name="Nozu R"/>
            <person name="Adachi N"/>
            <person name="Nishimura O"/>
            <person name="Nakagawa R"/>
            <person name="Tanegashima C"/>
            <person name="Kiyatake I"/>
            <person name="Matsumoto R"/>
            <person name="Murakumo K"/>
            <person name="Nishida K"/>
            <person name="Terakita A"/>
            <person name="Kuratani S"/>
            <person name="Sato K"/>
            <person name="Hyodo S Kuraku.S."/>
        </authorList>
    </citation>
    <scope>NUCLEOTIDE SEQUENCE [LARGE SCALE GENOMIC DNA]</scope>
</reference>
<dbReference type="AlphaFoldDB" id="A0A401NZY4"/>
<name>A0A401NZY4_SCYTO</name>
<dbReference type="Proteomes" id="UP000288216">
    <property type="component" value="Unassembled WGS sequence"/>
</dbReference>
<comment type="caution">
    <text evidence="1">The sequence shown here is derived from an EMBL/GenBank/DDBJ whole genome shotgun (WGS) entry which is preliminary data.</text>
</comment>